<proteinExistence type="predicted"/>
<name>A0A6G1EN94_9ORYZ</name>
<accession>A0A6G1EN94</accession>
<evidence type="ECO:0000313" key="1">
    <source>
        <dbReference type="EMBL" id="KAF0926099.1"/>
    </source>
</evidence>
<comment type="caution">
    <text evidence="1">The sequence shown here is derived from an EMBL/GenBank/DDBJ whole genome shotgun (WGS) entry which is preliminary data.</text>
</comment>
<reference evidence="1 2" key="1">
    <citation type="submission" date="2019-11" db="EMBL/GenBank/DDBJ databases">
        <title>Whole genome sequence of Oryza granulata.</title>
        <authorList>
            <person name="Li W."/>
        </authorList>
    </citation>
    <scope>NUCLEOTIDE SEQUENCE [LARGE SCALE GENOMIC DNA]</scope>
    <source>
        <strain evidence="2">cv. Menghai</strain>
        <tissue evidence="1">Leaf</tissue>
    </source>
</reference>
<evidence type="ECO:0000313" key="2">
    <source>
        <dbReference type="Proteomes" id="UP000479710"/>
    </source>
</evidence>
<gene>
    <name evidence="1" type="ORF">E2562_021813</name>
</gene>
<dbReference type="AlphaFoldDB" id="A0A6G1EN94"/>
<dbReference type="EMBL" id="SPHZ02000003">
    <property type="protein sequence ID" value="KAF0926099.1"/>
    <property type="molecule type" value="Genomic_DNA"/>
</dbReference>
<dbReference type="Proteomes" id="UP000479710">
    <property type="component" value="Unassembled WGS sequence"/>
</dbReference>
<organism evidence="1 2">
    <name type="scientific">Oryza meyeriana var. granulata</name>
    <dbReference type="NCBI Taxonomy" id="110450"/>
    <lineage>
        <taxon>Eukaryota</taxon>
        <taxon>Viridiplantae</taxon>
        <taxon>Streptophyta</taxon>
        <taxon>Embryophyta</taxon>
        <taxon>Tracheophyta</taxon>
        <taxon>Spermatophyta</taxon>
        <taxon>Magnoliopsida</taxon>
        <taxon>Liliopsida</taxon>
        <taxon>Poales</taxon>
        <taxon>Poaceae</taxon>
        <taxon>BOP clade</taxon>
        <taxon>Oryzoideae</taxon>
        <taxon>Oryzeae</taxon>
        <taxon>Oryzinae</taxon>
        <taxon>Oryza</taxon>
        <taxon>Oryza meyeriana</taxon>
    </lineage>
</organism>
<protein>
    <submittedName>
        <fullName evidence="1">Uncharacterized protein</fullName>
    </submittedName>
</protein>
<keyword evidence="2" id="KW-1185">Reference proteome</keyword>
<sequence length="129" mass="14251">MPRKAEAYDFTAWENRLGKEEDCVTLLCSSSSASKTRLLHRSTASPHSSKARLSMQLRRSKETSLMGIFEDNSTANPSSVCAIASLSKLCLSDAFSSRLLDREDKAQLTVSWAAADPNISAAMRYFDPR</sequence>